<dbReference type="OrthoDB" id="3267098at2759"/>
<keyword evidence="2" id="KW-0732">Signal</keyword>
<organism evidence="3 4">
    <name type="scientific">Steccherinum ochraceum</name>
    <dbReference type="NCBI Taxonomy" id="92696"/>
    <lineage>
        <taxon>Eukaryota</taxon>
        <taxon>Fungi</taxon>
        <taxon>Dikarya</taxon>
        <taxon>Basidiomycota</taxon>
        <taxon>Agaricomycotina</taxon>
        <taxon>Agaricomycetes</taxon>
        <taxon>Polyporales</taxon>
        <taxon>Steccherinaceae</taxon>
        <taxon>Steccherinum</taxon>
    </lineage>
</organism>
<keyword evidence="4" id="KW-1185">Reference proteome</keyword>
<feature type="signal peptide" evidence="2">
    <location>
        <begin position="1"/>
        <end position="18"/>
    </location>
</feature>
<proteinExistence type="predicted"/>
<feature type="compositionally biased region" description="Acidic residues" evidence="1">
    <location>
        <begin position="245"/>
        <end position="263"/>
    </location>
</feature>
<comment type="caution">
    <text evidence="3">The sequence shown here is derived from an EMBL/GenBank/DDBJ whole genome shotgun (WGS) entry which is preliminary data.</text>
</comment>
<reference evidence="3 4" key="1">
    <citation type="submission" date="2018-11" db="EMBL/GenBank/DDBJ databases">
        <title>Genome assembly of Steccherinum ochraceum LE-BIN_3174, the white-rot fungus of the Steccherinaceae family (The Residual Polyporoid clade, Polyporales, Basidiomycota).</title>
        <authorList>
            <person name="Fedorova T.V."/>
            <person name="Glazunova O.A."/>
            <person name="Landesman E.O."/>
            <person name="Moiseenko K.V."/>
            <person name="Psurtseva N.V."/>
            <person name="Savinova O.S."/>
            <person name="Shakhova N.V."/>
            <person name="Tyazhelova T.V."/>
            <person name="Vasina D.V."/>
        </authorList>
    </citation>
    <scope>NUCLEOTIDE SEQUENCE [LARGE SCALE GENOMIC DNA]</scope>
    <source>
        <strain evidence="3 4">LE-BIN_3174</strain>
    </source>
</reference>
<dbReference type="Proteomes" id="UP000292702">
    <property type="component" value="Unassembled WGS sequence"/>
</dbReference>
<evidence type="ECO:0000313" key="4">
    <source>
        <dbReference type="Proteomes" id="UP000292702"/>
    </source>
</evidence>
<feature type="chain" id="PRO_5020942678" description="C2H2-type domain-containing protein" evidence="2">
    <location>
        <begin position="19"/>
        <end position="318"/>
    </location>
</feature>
<evidence type="ECO:0000256" key="2">
    <source>
        <dbReference type="SAM" id="SignalP"/>
    </source>
</evidence>
<protein>
    <recommendedName>
        <fullName evidence="5">C2H2-type domain-containing protein</fullName>
    </recommendedName>
</protein>
<dbReference type="STRING" id="92696.A0A4R0R536"/>
<evidence type="ECO:0000313" key="3">
    <source>
        <dbReference type="EMBL" id="TCD61406.1"/>
    </source>
</evidence>
<feature type="region of interest" description="Disordered" evidence="1">
    <location>
        <begin position="218"/>
        <end position="318"/>
    </location>
</feature>
<evidence type="ECO:0008006" key="5">
    <source>
        <dbReference type="Google" id="ProtNLM"/>
    </source>
</evidence>
<feature type="compositionally biased region" description="Acidic residues" evidence="1">
    <location>
        <begin position="273"/>
        <end position="301"/>
    </location>
</feature>
<dbReference type="AlphaFoldDB" id="A0A4R0R536"/>
<sequence length="318" mass="35468">MQFDFLFFLLFFMPTCIACNHKSDTRRGLEYHKKRYCPKIFKATATPLAVSDFHFDHRNIRSTISAKIRRVEGDSDVAEEKANLRQVLNQTDDYHESFSPTHYSVDAASECQDAAPSSPPIASPLPPEDGGLRRLPADLHRRTARAYTSTCAPSQGAGGVTDELLGASIIRNPSDDGLDWVLFYVNMFVDRDMFMRFLGGAVGHCKLLGQAFSSSQIQAKPLQEEDLRDDDDNGDMAEPANHDLDVEDVDDDRPDVEEEDEDFDYRRKSGPGEDSEDDKSGEDEECSEDGQGEGSAGEDGDNDRHMEDSDGGDEDYDE</sequence>
<gene>
    <name evidence="3" type="ORF">EIP91_008510</name>
</gene>
<evidence type="ECO:0000256" key="1">
    <source>
        <dbReference type="SAM" id="MobiDB-lite"/>
    </source>
</evidence>
<accession>A0A4R0R536</accession>
<feature type="compositionally biased region" description="Acidic residues" evidence="1">
    <location>
        <begin position="224"/>
        <end position="235"/>
    </location>
</feature>
<feature type="compositionally biased region" description="Acidic residues" evidence="1">
    <location>
        <begin position="309"/>
        <end position="318"/>
    </location>
</feature>
<dbReference type="EMBL" id="RWJN01000470">
    <property type="protein sequence ID" value="TCD61406.1"/>
    <property type="molecule type" value="Genomic_DNA"/>
</dbReference>
<name>A0A4R0R536_9APHY</name>